<dbReference type="Pfam" id="PF08207">
    <property type="entry name" value="EFP_N"/>
    <property type="match status" value="1"/>
</dbReference>
<dbReference type="EMBL" id="FNIN01000001">
    <property type="protein sequence ID" value="SDN28834.1"/>
    <property type="molecule type" value="Genomic_DNA"/>
</dbReference>
<reference evidence="12 13" key="1">
    <citation type="submission" date="2016-10" db="EMBL/GenBank/DDBJ databases">
        <authorList>
            <person name="de Groot N.N."/>
        </authorList>
    </citation>
    <scope>NUCLEOTIDE SEQUENCE [LARGE SCALE GENOMIC DNA]</scope>
    <source>
        <strain evidence="12 13">DSM 15269</strain>
    </source>
</reference>
<evidence type="ECO:0000259" key="11">
    <source>
        <dbReference type="SMART" id="SM01185"/>
    </source>
</evidence>
<dbReference type="GO" id="GO:0043043">
    <property type="term" value="P:peptide biosynthetic process"/>
    <property type="evidence" value="ECO:0007669"/>
    <property type="project" value="InterPro"/>
</dbReference>
<dbReference type="InterPro" id="IPR020599">
    <property type="entry name" value="Transl_elong_fac_P/YeiP"/>
</dbReference>
<dbReference type="InterPro" id="IPR013185">
    <property type="entry name" value="Transl_elong_KOW-like"/>
</dbReference>
<dbReference type="FunFam" id="2.40.50.140:FF:000009">
    <property type="entry name" value="Elongation factor P"/>
    <property type="match status" value="1"/>
</dbReference>
<evidence type="ECO:0000256" key="5">
    <source>
        <dbReference type="ARBA" id="ARBA00022768"/>
    </source>
</evidence>
<dbReference type="InterPro" id="IPR008991">
    <property type="entry name" value="Translation_prot_SH3-like_sf"/>
</dbReference>
<dbReference type="SUPFAM" id="SSF50104">
    <property type="entry name" value="Translation proteins SH3-like domain"/>
    <property type="match status" value="1"/>
</dbReference>
<dbReference type="PANTHER" id="PTHR30053:SF12">
    <property type="entry name" value="ELONGATION FACTOR P (EF-P) FAMILY PROTEIN"/>
    <property type="match status" value="1"/>
</dbReference>
<keyword evidence="5 7" id="KW-0251">Elongation factor</keyword>
<proteinExistence type="inferred from homology"/>
<gene>
    <name evidence="7" type="primary">efp</name>
    <name evidence="12" type="ORF">SAMN04488516_101290</name>
</gene>
<dbReference type="OrthoDB" id="9801844at2"/>
<dbReference type="PROSITE" id="PS01275">
    <property type="entry name" value="EFP"/>
    <property type="match status" value="1"/>
</dbReference>
<organism evidence="12 13">
    <name type="scientific">Desulfonauticus submarinus</name>
    <dbReference type="NCBI Taxonomy" id="206665"/>
    <lineage>
        <taxon>Bacteria</taxon>
        <taxon>Pseudomonadati</taxon>
        <taxon>Thermodesulfobacteriota</taxon>
        <taxon>Desulfovibrionia</taxon>
        <taxon>Desulfovibrionales</taxon>
        <taxon>Desulfonauticaceae</taxon>
        <taxon>Desulfonauticus</taxon>
    </lineage>
</organism>
<name>A0A1H0A6I0_9BACT</name>
<dbReference type="GO" id="GO:0005829">
    <property type="term" value="C:cytosol"/>
    <property type="evidence" value="ECO:0007669"/>
    <property type="project" value="UniProtKB-ARBA"/>
</dbReference>
<dbReference type="SMART" id="SM01185">
    <property type="entry name" value="EFP"/>
    <property type="match status" value="1"/>
</dbReference>
<dbReference type="InterPro" id="IPR013852">
    <property type="entry name" value="Transl_elong_P/YeiP_CS"/>
</dbReference>
<dbReference type="GO" id="GO:0003746">
    <property type="term" value="F:translation elongation factor activity"/>
    <property type="evidence" value="ECO:0007669"/>
    <property type="project" value="UniProtKB-UniRule"/>
</dbReference>
<comment type="subcellular location">
    <subcellularLocation>
        <location evidence="1 7">Cytoplasm</location>
    </subcellularLocation>
</comment>
<keyword evidence="4 7" id="KW-0963">Cytoplasm</keyword>
<evidence type="ECO:0000256" key="2">
    <source>
        <dbReference type="ARBA" id="ARBA00004815"/>
    </source>
</evidence>
<dbReference type="RefSeq" id="WP_092062267.1">
    <property type="nucleotide sequence ID" value="NZ_FNIN01000001.1"/>
</dbReference>
<dbReference type="Pfam" id="PF01132">
    <property type="entry name" value="EFP"/>
    <property type="match status" value="1"/>
</dbReference>
<dbReference type="FunFam" id="2.40.50.140:FF:000004">
    <property type="entry name" value="Elongation factor P"/>
    <property type="match status" value="1"/>
</dbReference>
<comment type="similarity">
    <text evidence="3 7 9">Belongs to the elongation factor P family.</text>
</comment>
<dbReference type="CDD" id="cd04470">
    <property type="entry name" value="S1_EF-P_repeat_1"/>
    <property type="match status" value="1"/>
</dbReference>
<dbReference type="AlphaFoldDB" id="A0A1H0A6I0"/>
<evidence type="ECO:0000259" key="10">
    <source>
        <dbReference type="SMART" id="SM00841"/>
    </source>
</evidence>
<accession>A0A1H0A6I0</accession>
<evidence type="ECO:0000256" key="9">
    <source>
        <dbReference type="RuleBase" id="RU004389"/>
    </source>
</evidence>
<keyword evidence="6 7" id="KW-0648">Protein biosynthesis</keyword>
<dbReference type="FunFam" id="2.30.30.30:FF:000003">
    <property type="entry name" value="Elongation factor P"/>
    <property type="match status" value="1"/>
</dbReference>
<evidence type="ECO:0000256" key="8">
    <source>
        <dbReference type="NCBIfam" id="TIGR00038"/>
    </source>
</evidence>
<dbReference type="HAMAP" id="MF_00141">
    <property type="entry name" value="EF_P"/>
    <property type="match status" value="1"/>
</dbReference>
<dbReference type="InterPro" id="IPR011768">
    <property type="entry name" value="Transl_elongation_fac_P"/>
</dbReference>
<evidence type="ECO:0000256" key="4">
    <source>
        <dbReference type="ARBA" id="ARBA00022490"/>
    </source>
</evidence>
<dbReference type="STRING" id="206665.SAMN04488516_101290"/>
<evidence type="ECO:0000313" key="12">
    <source>
        <dbReference type="EMBL" id="SDN28834.1"/>
    </source>
</evidence>
<dbReference type="Gene3D" id="2.40.50.140">
    <property type="entry name" value="Nucleic acid-binding proteins"/>
    <property type="match status" value="2"/>
</dbReference>
<feature type="domain" description="Translation elongation factor P/YeiP central" evidence="11">
    <location>
        <begin position="67"/>
        <end position="121"/>
    </location>
</feature>
<evidence type="ECO:0000256" key="1">
    <source>
        <dbReference type="ARBA" id="ARBA00004496"/>
    </source>
</evidence>
<evidence type="ECO:0000313" key="13">
    <source>
        <dbReference type="Proteomes" id="UP000199602"/>
    </source>
</evidence>
<comment type="pathway">
    <text evidence="2 7">Protein biosynthesis; polypeptide chain elongation.</text>
</comment>
<dbReference type="PANTHER" id="PTHR30053">
    <property type="entry name" value="ELONGATION FACTOR P"/>
    <property type="match status" value="1"/>
</dbReference>
<dbReference type="NCBIfam" id="TIGR00038">
    <property type="entry name" value="efp"/>
    <property type="match status" value="1"/>
</dbReference>
<dbReference type="SMART" id="SM00841">
    <property type="entry name" value="Elong-fact-P_C"/>
    <property type="match status" value="1"/>
</dbReference>
<dbReference type="Pfam" id="PF09285">
    <property type="entry name" value="Elong-fact-P_C"/>
    <property type="match status" value="1"/>
</dbReference>
<dbReference type="InterPro" id="IPR001059">
    <property type="entry name" value="Transl_elong_P/YeiP_cen"/>
</dbReference>
<dbReference type="InterPro" id="IPR012340">
    <property type="entry name" value="NA-bd_OB-fold"/>
</dbReference>
<dbReference type="CDD" id="cd05794">
    <property type="entry name" value="S1_EF-P_repeat_2"/>
    <property type="match status" value="1"/>
</dbReference>
<dbReference type="NCBIfam" id="NF001810">
    <property type="entry name" value="PRK00529.1"/>
    <property type="match status" value="1"/>
</dbReference>
<dbReference type="InterPro" id="IPR015365">
    <property type="entry name" value="Elong-fact-P_C"/>
</dbReference>
<evidence type="ECO:0000256" key="6">
    <source>
        <dbReference type="ARBA" id="ARBA00022917"/>
    </source>
</evidence>
<dbReference type="InterPro" id="IPR014722">
    <property type="entry name" value="Rib_uL2_dom2"/>
</dbReference>
<dbReference type="SUPFAM" id="SSF50249">
    <property type="entry name" value="Nucleic acid-binding proteins"/>
    <property type="match status" value="2"/>
</dbReference>
<keyword evidence="13" id="KW-1185">Reference proteome</keyword>
<dbReference type="PIRSF" id="PIRSF005901">
    <property type="entry name" value="EF-P"/>
    <property type="match status" value="1"/>
</dbReference>
<dbReference type="Proteomes" id="UP000199602">
    <property type="component" value="Unassembled WGS sequence"/>
</dbReference>
<dbReference type="UniPathway" id="UPA00345"/>
<protein>
    <recommendedName>
        <fullName evidence="7 8">Elongation factor P</fullName>
        <shortName evidence="7">EF-P</shortName>
    </recommendedName>
</protein>
<evidence type="ECO:0000256" key="7">
    <source>
        <dbReference type="HAMAP-Rule" id="MF_00141"/>
    </source>
</evidence>
<comment type="function">
    <text evidence="7">Involved in peptide bond synthesis. Stimulates efficient translation and peptide-bond synthesis on native or reconstituted 70S ribosomes in vitro. Probably functions indirectly by altering the affinity of the ribosome for aminoacyl-tRNA, thus increasing their reactivity as acceptors for peptidyl transferase.</text>
</comment>
<evidence type="ECO:0000256" key="3">
    <source>
        <dbReference type="ARBA" id="ARBA00009479"/>
    </source>
</evidence>
<feature type="domain" description="Elongation factor P C-terminal" evidence="10">
    <location>
        <begin position="129"/>
        <end position="184"/>
    </location>
</feature>
<dbReference type="Gene3D" id="2.30.30.30">
    <property type="match status" value="1"/>
</dbReference>
<sequence length="185" mass="20680">MLSTTDFRRGLKIEIEGTPYEILEFLHVKPGKGGAFVRTKLKNLLTGSIIDETFRAGEKFDKPDLETRSYQYLYKEDNGFVFMDMTTYEQINVSKDTFGDKVGFLKEGEEVKALVYKNQPIDLDLPASVILEVVETEPGVKGDTVSGATKPAKLETGLVIQVPLFISEGDKVKVDTRSGEYIGRE</sequence>